<feature type="transmembrane region" description="Helical" evidence="1">
    <location>
        <begin position="305"/>
        <end position="325"/>
    </location>
</feature>
<gene>
    <name evidence="2" type="ORF">G7Y89_g12704</name>
</gene>
<comment type="caution">
    <text evidence="2">The sequence shown here is derived from an EMBL/GenBank/DDBJ whole genome shotgun (WGS) entry which is preliminary data.</text>
</comment>
<sequence length="576" mass="63363">MVVKTFLAMHHREVNRFSDLSTSALFADAHQLQFASAVAAAEIGNLPPRPREEEVKHRGHQRNRRSRAVNIVVGNGLQTDLFQLEEDHFSPASLTRLREESTPLGSENKDGLLYLADTDAEIFSRLIKWVKDKTLDERDKPPYADDHISEWVHLFVFARMYLVEDLVEECLKRYKSRRQPHSQGWTPLPAEVDFIFDPSYDSQRAKCIAPLKTILIEHVEAQLLSLKPPGEFKDLAALSSRNEMSYQHEESGLHVVPNQGIQTVRPDFGAAPREQQGYRQYEAGLVGNHTGRNIDRIFGLSKRGFFLLLGLISLLVIAAAVGGAVGGATAAKNRNDGVKAAESSSSEISSSSIYWLTSTDTETTTATSAVSAATATASAEKTTPATSTVSAAAATASAETDCPGSNDQNYTPNDPYGNSGKYTFTKLCNVDFSGGSDIISAQVSTFDYCIEMCSNYNSWSNNATCRAAAYLLSGVPPQNCWGVTGELTQKSGNLIVIEIPRVFTFATDEELSEQSLEWAQIISAHKSFAAHFMVGVKRKIRNTDETVHDPRKRRLVDGDLPSSQVQGELFQTLMLS</sequence>
<evidence type="ECO:0008006" key="4">
    <source>
        <dbReference type="Google" id="ProtNLM"/>
    </source>
</evidence>
<dbReference type="EMBL" id="JAAMPI010001372">
    <property type="protein sequence ID" value="KAF4625466.1"/>
    <property type="molecule type" value="Genomic_DNA"/>
</dbReference>
<accession>A0A8H4VWR9</accession>
<name>A0A8H4VWR9_9HELO</name>
<keyword evidence="1" id="KW-1133">Transmembrane helix</keyword>
<keyword evidence="1" id="KW-0472">Membrane</keyword>
<dbReference type="Proteomes" id="UP000566819">
    <property type="component" value="Unassembled WGS sequence"/>
</dbReference>
<dbReference type="OrthoDB" id="5358884at2759"/>
<protein>
    <recommendedName>
        <fullName evidence="4">BTB domain-containing protein</fullName>
    </recommendedName>
</protein>
<organism evidence="2 3">
    <name type="scientific">Cudoniella acicularis</name>
    <dbReference type="NCBI Taxonomy" id="354080"/>
    <lineage>
        <taxon>Eukaryota</taxon>
        <taxon>Fungi</taxon>
        <taxon>Dikarya</taxon>
        <taxon>Ascomycota</taxon>
        <taxon>Pezizomycotina</taxon>
        <taxon>Leotiomycetes</taxon>
        <taxon>Helotiales</taxon>
        <taxon>Tricladiaceae</taxon>
        <taxon>Cudoniella</taxon>
    </lineage>
</organism>
<proteinExistence type="predicted"/>
<reference evidence="2 3" key="1">
    <citation type="submission" date="2020-03" db="EMBL/GenBank/DDBJ databases">
        <title>Draft Genome Sequence of Cudoniella acicularis.</title>
        <authorList>
            <person name="Buettner E."/>
            <person name="Kellner H."/>
        </authorList>
    </citation>
    <scope>NUCLEOTIDE SEQUENCE [LARGE SCALE GENOMIC DNA]</scope>
    <source>
        <strain evidence="2 3">DSM 108380</strain>
    </source>
</reference>
<dbReference type="AlphaFoldDB" id="A0A8H4VWR9"/>
<evidence type="ECO:0000256" key="1">
    <source>
        <dbReference type="SAM" id="Phobius"/>
    </source>
</evidence>
<evidence type="ECO:0000313" key="3">
    <source>
        <dbReference type="Proteomes" id="UP000566819"/>
    </source>
</evidence>
<evidence type="ECO:0000313" key="2">
    <source>
        <dbReference type="EMBL" id="KAF4625466.1"/>
    </source>
</evidence>
<keyword evidence="3" id="KW-1185">Reference proteome</keyword>
<keyword evidence="1" id="KW-0812">Transmembrane</keyword>